<gene>
    <name evidence="2" type="ORF">E4634_01370</name>
</gene>
<dbReference type="InterPro" id="IPR001753">
    <property type="entry name" value="Enoyl-CoA_hydra/iso"/>
</dbReference>
<evidence type="ECO:0000256" key="1">
    <source>
        <dbReference type="ARBA" id="ARBA00005254"/>
    </source>
</evidence>
<dbReference type="SUPFAM" id="SSF52096">
    <property type="entry name" value="ClpP/crotonase"/>
    <property type="match status" value="1"/>
</dbReference>
<keyword evidence="2" id="KW-0413">Isomerase</keyword>
<protein>
    <submittedName>
        <fullName evidence="2">Enoyl-CoA hydratase/isomerase family protein</fullName>
    </submittedName>
</protein>
<dbReference type="PANTHER" id="PTHR11941:SF54">
    <property type="entry name" value="ENOYL-COA HYDRATASE, MITOCHONDRIAL"/>
    <property type="match status" value="1"/>
</dbReference>
<dbReference type="OrthoDB" id="5730382at2"/>
<comment type="similarity">
    <text evidence="1">Belongs to the enoyl-CoA hydratase/isomerase family.</text>
</comment>
<evidence type="ECO:0000313" key="2">
    <source>
        <dbReference type="EMBL" id="TGD76222.1"/>
    </source>
</evidence>
<reference evidence="2 3" key="1">
    <citation type="submission" date="2019-04" db="EMBL/GenBank/DDBJ databases">
        <title>Taxonomy of novel Haliea sp. from mangrove soil of West Coast of India.</title>
        <authorList>
            <person name="Verma A."/>
            <person name="Kumar P."/>
            <person name="Krishnamurthi S."/>
        </authorList>
    </citation>
    <scope>NUCLEOTIDE SEQUENCE [LARGE SCALE GENOMIC DNA]</scope>
    <source>
        <strain evidence="2 3">SAOS-164</strain>
    </source>
</reference>
<dbReference type="PANTHER" id="PTHR11941">
    <property type="entry name" value="ENOYL-COA HYDRATASE-RELATED"/>
    <property type="match status" value="1"/>
</dbReference>
<proteinExistence type="inferred from homology"/>
<accession>A0A4Z0M927</accession>
<dbReference type="Pfam" id="PF00378">
    <property type="entry name" value="ECH_1"/>
    <property type="match status" value="1"/>
</dbReference>
<dbReference type="GO" id="GO:0016853">
    <property type="term" value="F:isomerase activity"/>
    <property type="evidence" value="ECO:0007669"/>
    <property type="project" value="UniProtKB-KW"/>
</dbReference>
<organism evidence="2 3">
    <name type="scientific">Mangrovimicrobium sediminis</name>
    <dbReference type="NCBI Taxonomy" id="2562682"/>
    <lineage>
        <taxon>Bacteria</taxon>
        <taxon>Pseudomonadati</taxon>
        <taxon>Pseudomonadota</taxon>
        <taxon>Gammaproteobacteria</taxon>
        <taxon>Cellvibrionales</taxon>
        <taxon>Halieaceae</taxon>
        <taxon>Mangrovimicrobium</taxon>
    </lineage>
</organism>
<dbReference type="EMBL" id="SRLE01000001">
    <property type="protein sequence ID" value="TGD76222.1"/>
    <property type="molecule type" value="Genomic_DNA"/>
</dbReference>
<dbReference type="CDD" id="cd06558">
    <property type="entry name" value="crotonase-like"/>
    <property type="match status" value="1"/>
</dbReference>
<dbReference type="AlphaFoldDB" id="A0A4Z0M927"/>
<evidence type="ECO:0000313" key="3">
    <source>
        <dbReference type="Proteomes" id="UP000298050"/>
    </source>
</evidence>
<dbReference type="Gene3D" id="3.90.226.10">
    <property type="entry name" value="2-enoyl-CoA Hydratase, Chain A, domain 1"/>
    <property type="match status" value="1"/>
</dbReference>
<dbReference type="InterPro" id="IPR029045">
    <property type="entry name" value="ClpP/crotonase-like_dom_sf"/>
</dbReference>
<name>A0A4Z0M927_9GAMM</name>
<sequence length="333" mass="35980">MMRTCWTPRVIMVRQYCTGGARRYTAFFKKYPYMSDYSPYRIVDIAALPAEPGWLLQQPQPVIAVGQGATANADVVVVERAAADALVAGIERNPRAALVLVQVLRAIERLPLESALDLESMAYATLQAGAEHRTWLAAREDAPQLVAGGEGPAVLVSREGDVVFAQLNRSASRNSLSVEMRDALVELFELVLLDASIERVELSARGACFSVGGELREFGLAPDSAAAHYVRSVRSPGRLLSRCAARVHCHVHSACLGSGMELPAFAGRLSAEPRSFFQLPELGMGLIPGAGGCVSISRRIGRQRTAWLVLSGRKINAARALEWGLIDSIAERG</sequence>
<dbReference type="GO" id="GO:0006635">
    <property type="term" value="P:fatty acid beta-oxidation"/>
    <property type="evidence" value="ECO:0007669"/>
    <property type="project" value="TreeGrafter"/>
</dbReference>
<keyword evidence="3" id="KW-1185">Reference proteome</keyword>
<dbReference type="Proteomes" id="UP000298050">
    <property type="component" value="Unassembled WGS sequence"/>
</dbReference>
<comment type="caution">
    <text evidence="2">The sequence shown here is derived from an EMBL/GenBank/DDBJ whole genome shotgun (WGS) entry which is preliminary data.</text>
</comment>